<sequence length="181" mass="19763">RCTGGKQKTIKEYLLADKNMPITPVACSLMASFMSAITILGVSSENYTFGFQFVVINLSYLVFTPVAAYLYLPVFFKLQATSVYQYLELRFGKTTRLAASICYTLQMVLYMGVVVYAPSLALEALTGINRVSAILSMGLVCSFYSTIGGMKAVLMTDVFQSILMFLGVFSIIGAALLQHGS</sequence>
<evidence type="ECO:0000256" key="9">
    <source>
        <dbReference type="ARBA" id="ARBA00023136"/>
    </source>
</evidence>
<feature type="non-terminal residue" evidence="13">
    <location>
        <position position="1"/>
    </location>
</feature>
<keyword evidence="14" id="KW-1185">Reference proteome</keyword>
<keyword evidence="7" id="KW-0915">Sodium</keyword>
<dbReference type="GO" id="GO:0015293">
    <property type="term" value="F:symporter activity"/>
    <property type="evidence" value="ECO:0007669"/>
    <property type="project" value="TreeGrafter"/>
</dbReference>
<keyword evidence="6 12" id="KW-1133">Transmembrane helix</keyword>
<feature type="transmembrane region" description="Helical" evidence="12">
    <location>
        <begin position="128"/>
        <end position="146"/>
    </location>
</feature>
<feature type="transmembrane region" description="Helical" evidence="12">
    <location>
        <begin position="49"/>
        <end position="76"/>
    </location>
</feature>
<evidence type="ECO:0000256" key="8">
    <source>
        <dbReference type="ARBA" id="ARBA00023065"/>
    </source>
</evidence>
<dbReference type="InterPro" id="IPR051163">
    <property type="entry name" value="Sodium:Solute_Symporter_SSF"/>
</dbReference>
<accession>A0A834IBK7</accession>
<organism evidence="13 14">
    <name type="scientific">Rhynchophorus ferrugineus</name>
    <name type="common">Red palm weevil</name>
    <name type="synonym">Curculio ferrugineus</name>
    <dbReference type="NCBI Taxonomy" id="354439"/>
    <lineage>
        <taxon>Eukaryota</taxon>
        <taxon>Metazoa</taxon>
        <taxon>Ecdysozoa</taxon>
        <taxon>Arthropoda</taxon>
        <taxon>Hexapoda</taxon>
        <taxon>Insecta</taxon>
        <taxon>Pterygota</taxon>
        <taxon>Neoptera</taxon>
        <taxon>Endopterygota</taxon>
        <taxon>Coleoptera</taxon>
        <taxon>Polyphaga</taxon>
        <taxon>Cucujiformia</taxon>
        <taxon>Curculionidae</taxon>
        <taxon>Dryophthorinae</taxon>
        <taxon>Rhynchophorus</taxon>
    </lineage>
</organism>
<keyword evidence="10" id="KW-0739">Sodium transport</keyword>
<comment type="similarity">
    <text evidence="2 11">Belongs to the sodium:solute symporter (SSF) (TC 2.A.21) family.</text>
</comment>
<dbReference type="GO" id="GO:0006814">
    <property type="term" value="P:sodium ion transport"/>
    <property type="evidence" value="ECO:0007669"/>
    <property type="project" value="UniProtKB-KW"/>
</dbReference>
<dbReference type="GO" id="GO:0005886">
    <property type="term" value="C:plasma membrane"/>
    <property type="evidence" value="ECO:0007669"/>
    <property type="project" value="UniProtKB-SubCell"/>
</dbReference>
<comment type="subcellular location">
    <subcellularLocation>
        <location evidence="1">Cell membrane</location>
        <topology evidence="1">Multi-pass membrane protein</topology>
    </subcellularLocation>
</comment>
<evidence type="ECO:0000256" key="2">
    <source>
        <dbReference type="ARBA" id="ARBA00006434"/>
    </source>
</evidence>
<keyword evidence="5 12" id="KW-0812">Transmembrane</keyword>
<feature type="transmembrane region" description="Helical" evidence="12">
    <location>
        <begin position="158"/>
        <end position="177"/>
    </location>
</feature>
<evidence type="ECO:0000256" key="1">
    <source>
        <dbReference type="ARBA" id="ARBA00004651"/>
    </source>
</evidence>
<dbReference type="Proteomes" id="UP000625711">
    <property type="component" value="Unassembled WGS sequence"/>
</dbReference>
<dbReference type="InterPro" id="IPR001734">
    <property type="entry name" value="Na/solute_symporter"/>
</dbReference>
<evidence type="ECO:0000256" key="11">
    <source>
        <dbReference type="RuleBase" id="RU362091"/>
    </source>
</evidence>
<evidence type="ECO:0000256" key="3">
    <source>
        <dbReference type="ARBA" id="ARBA00022448"/>
    </source>
</evidence>
<dbReference type="InterPro" id="IPR038377">
    <property type="entry name" value="Na/Glc_symporter_sf"/>
</dbReference>
<evidence type="ECO:0000256" key="10">
    <source>
        <dbReference type="ARBA" id="ARBA00023201"/>
    </source>
</evidence>
<dbReference type="Gene3D" id="1.20.1730.10">
    <property type="entry name" value="Sodium/glucose cotransporter"/>
    <property type="match status" value="1"/>
</dbReference>
<comment type="caution">
    <text evidence="13">The sequence shown here is derived from an EMBL/GenBank/DDBJ whole genome shotgun (WGS) entry which is preliminary data.</text>
</comment>
<evidence type="ECO:0000256" key="4">
    <source>
        <dbReference type="ARBA" id="ARBA00022475"/>
    </source>
</evidence>
<evidence type="ECO:0000256" key="12">
    <source>
        <dbReference type="SAM" id="Phobius"/>
    </source>
</evidence>
<dbReference type="AlphaFoldDB" id="A0A834IBK7"/>
<reference evidence="13" key="1">
    <citation type="submission" date="2020-08" db="EMBL/GenBank/DDBJ databases">
        <title>Genome sequencing and assembly of the red palm weevil Rhynchophorus ferrugineus.</title>
        <authorList>
            <person name="Dias G.B."/>
            <person name="Bergman C.M."/>
            <person name="Manee M."/>
        </authorList>
    </citation>
    <scope>NUCLEOTIDE SEQUENCE</scope>
    <source>
        <strain evidence="13">AA-2017</strain>
        <tissue evidence="13">Whole larva</tissue>
    </source>
</reference>
<dbReference type="PANTHER" id="PTHR42985">
    <property type="entry name" value="SODIUM-COUPLED MONOCARBOXYLATE TRANSPORTER"/>
    <property type="match status" value="1"/>
</dbReference>
<keyword evidence="3" id="KW-0813">Transport</keyword>
<proteinExistence type="inferred from homology"/>
<evidence type="ECO:0000313" key="14">
    <source>
        <dbReference type="Proteomes" id="UP000625711"/>
    </source>
</evidence>
<feature type="non-terminal residue" evidence="13">
    <location>
        <position position="181"/>
    </location>
</feature>
<feature type="transmembrane region" description="Helical" evidence="12">
    <location>
        <begin position="21"/>
        <end position="43"/>
    </location>
</feature>
<keyword evidence="9 12" id="KW-0472">Membrane</keyword>
<name>A0A834IBK7_RHYFE</name>
<dbReference type="Pfam" id="PF00474">
    <property type="entry name" value="SSF"/>
    <property type="match status" value="1"/>
</dbReference>
<dbReference type="EMBL" id="JAACXV010005712">
    <property type="protein sequence ID" value="KAF7276739.1"/>
    <property type="molecule type" value="Genomic_DNA"/>
</dbReference>
<evidence type="ECO:0000256" key="5">
    <source>
        <dbReference type="ARBA" id="ARBA00022692"/>
    </source>
</evidence>
<keyword evidence="4" id="KW-1003">Cell membrane</keyword>
<gene>
    <name evidence="13" type="ORF">GWI33_009870</name>
</gene>
<dbReference type="PROSITE" id="PS50283">
    <property type="entry name" value="NA_SOLUT_SYMP_3"/>
    <property type="match status" value="1"/>
</dbReference>
<feature type="transmembrane region" description="Helical" evidence="12">
    <location>
        <begin position="97"/>
        <end position="116"/>
    </location>
</feature>
<protein>
    <recommendedName>
        <fullName evidence="15">Sodium-dependent multivitamin transporter</fullName>
    </recommendedName>
</protein>
<evidence type="ECO:0000256" key="6">
    <source>
        <dbReference type="ARBA" id="ARBA00022989"/>
    </source>
</evidence>
<evidence type="ECO:0000313" key="13">
    <source>
        <dbReference type="EMBL" id="KAF7276739.1"/>
    </source>
</evidence>
<dbReference type="PANTHER" id="PTHR42985:SF40">
    <property type="entry name" value="LD47995P-RELATED"/>
    <property type="match status" value="1"/>
</dbReference>
<dbReference type="OrthoDB" id="6732279at2759"/>
<evidence type="ECO:0008006" key="15">
    <source>
        <dbReference type="Google" id="ProtNLM"/>
    </source>
</evidence>
<evidence type="ECO:0000256" key="7">
    <source>
        <dbReference type="ARBA" id="ARBA00023053"/>
    </source>
</evidence>
<keyword evidence="8" id="KW-0406">Ion transport</keyword>